<gene>
    <name evidence="3" type="ORF">SAMN06265371_11331</name>
</gene>
<dbReference type="Pfam" id="PF00884">
    <property type="entry name" value="Sulfatase"/>
    <property type="match status" value="1"/>
</dbReference>
<dbReference type="GO" id="GO:0004065">
    <property type="term" value="F:arylsulfatase activity"/>
    <property type="evidence" value="ECO:0007669"/>
    <property type="project" value="TreeGrafter"/>
</dbReference>
<comment type="similarity">
    <text evidence="1">Belongs to the sulfatase family.</text>
</comment>
<feature type="domain" description="Sulfatase N-terminal" evidence="2">
    <location>
        <begin position="69"/>
        <end position="415"/>
    </location>
</feature>
<dbReference type="InterPro" id="IPR017850">
    <property type="entry name" value="Alkaline_phosphatase_core_sf"/>
</dbReference>
<name>A0A238Z5W3_9FLAO</name>
<dbReference type="EMBL" id="FZNT01000013">
    <property type="protein sequence ID" value="SNR78311.1"/>
    <property type="molecule type" value="Genomic_DNA"/>
</dbReference>
<reference evidence="3 4" key="1">
    <citation type="submission" date="2017-06" db="EMBL/GenBank/DDBJ databases">
        <authorList>
            <person name="Kim H.J."/>
            <person name="Triplett B.A."/>
        </authorList>
    </citation>
    <scope>NUCLEOTIDE SEQUENCE [LARGE SCALE GENOMIC DNA]</scope>
    <source>
        <strain evidence="3 4">DSM 29150</strain>
    </source>
</reference>
<organism evidence="3 4">
    <name type="scientific">Lutibacter agarilyticus</name>
    <dbReference type="NCBI Taxonomy" id="1109740"/>
    <lineage>
        <taxon>Bacteria</taxon>
        <taxon>Pseudomonadati</taxon>
        <taxon>Bacteroidota</taxon>
        <taxon>Flavobacteriia</taxon>
        <taxon>Flavobacteriales</taxon>
        <taxon>Flavobacteriaceae</taxon>
        <taxon>Lutibacter</taxon>
    </lineage>
</organism>
<dbReference type="RefSeq" id="WP_217900285.1">
    <property type="nucleotide sequence ID" value="NZ_FZNT01000013.1"/>
</dbReference>
<dbReference type="InterPro" id="IPR000917">
    <property type="entry name" value="Sulfatase_N"/>
</dbReference>
<dbReference type="Proteomes" id="UP000198384">
    <property type="component" value="Unassembled WGS sequence"/>
</dbReference>
<evidence type="ECO:0000259" key="2">
    <source>
        <dbReference type="Pfam" id="PF00884"/>
    </source>
</evidence>
<accession>A0A238Z5W3</accession>
<evidence type="ECO:0000313" key="4">
    <source>
        <dbReference type="Proteomes" id="UP000198384"/>
    </source>
</evidence>
<protein>
    <submittedName>
        <fullName evidence="3">Arylsulfatase A</fullName>
    </submittedName>
</protein>
<dbReference type="PANTHER" id="PTHR42693">
    <property type="entry name" value="ARYLSULFATASE FAMILY MEMBER"/>
    <property type="match status" value="1"/>
</dbReference>
<dbReference type="PANTHER" id="PTHR42693:SF33">
    <property type="entry name" value="ARYLSULFATASE"/>
    <property type="match status" value="1"/>
</dbReference>
<dbReference type="SUPFAM" id="SSF53649">
    <property type="entry name" value="Alkaline phosphatase-like"/>
    <property type="match status" value="1"/>
</dbReference>
<evidence type="ECO:0000313" key="3">
    <source>
        <dbReference type="EMBL" id="SNR78311.1"/>
    </source>
</evidence>
<dbReference type="Gene3D" id="3.40.720.10">
    <property type="entry name" value="Alkaline Phosphatase, subunit A"/>
    <property type="match status" value="2"/>
</dbReference>
<dbReference type="AlphaFoldDB" id="A0A238Z5W3"/>
<dbReference type="InterPro" id="IPR050738">
    <property type="entry name" value="Sulfatase"/>
</dbReference>
<proteinExistence type="inferred from homology"/>
<keyword evidence="4" id="KW-1185">Reference proteome</keyword>
<evidence type="ECO:0000256" key="1">
    <source>
        <dbReference type="ARBA" id="ARBA00008779"/>
    </source>
</evidence>
<sequence>MNTLQQLSFIILLFTFFNAESQHSKTEMKSIEIAYNQIDSEKELHPYEGVQKVDELIINKKKEVVQEKPNFIFFIADDMYPDMFNTRPEGKGENLTPNIDRLANEGVFMTGQMVSSPVCTPSRYNSLTGTYASRATNIEFTDFTKENEGQTVIQWNSFITPGKEKTIGNYLQELGYKTGFVGKNHAIESLEQVDQSKKPDLYADPTDPKVIAELEYRHKMLQEDIKNCGFDFADNLYHDNPNWLGIKALASQNMDWITEGGLRFIDNYKDSPFFLYFATTIPHHPLNAENSYDADPRITSKGLLEEPLNVQPSRESLKIRIKESGLSGEKKTNLLWMDDALGALINKLEETGKLDNTIIVFFNDHGQNSKGTLYEGGIHSQTIIWKKGGFKVGNTSDVKVSNIDFLPTILDFAGVKETSTIGDGYSFKAALDGEEFIPRSSNFYELGYARAVVKGKYKYIAIRYPEYATKLNAEERAKILKEYNEFRESFGGEAISYDSTLPYGHLEMVPGGGGAEHATYGNKSGFFDVDQLYDLEADPIEENNLALKEAYKAVLEEMKIEMQEHLDKLPGKFEI</sequence>